<gene>
    <name evidence="1" type="ORF">Hyperionvirus13_33</name>
</gene>
<reference evidence="1" key="1">
    <citation type="submission" date="2018-10" db="EMBL/GenBank/DDBJ databases">
        <title>Hidden diversity of soil giant viruses.</title>
        <authorList>
            <person name="Schulz F."/>
            <person name="Alteio L."/>
            <person name="Goudeau D."/>
            <person name="Ryan E.M."/>
            <person name="Malmstrom R.R."/>
            <person name="Blanchard J."/>
            <person name="Woyke T."/>
        </authorList>
    </citation>
    <scope>NUCLEOTIDE SEQUENCE</scope>
    <source>
        <strain evidence="1">HYV1</strain>
    </source>
</reference>
<accession>A0A3G5A9F5</accession>
<organism evidence="1">
    <name type="scientific">Hyperionvirus sp</name>
    <dbReference type="NCBI Taxonomy" id="2487770"/>
    <lineage>
        <taxon>Viruses</taxon>
        <taxon>Varidnaviria</taxon>
        <taxon>Bamfordvirae</taxon>
        <taxon>Nucleocytoviricota</taxon>
        <taxon>Megaviricetes</taxon>
        <taxon>Imitervirales</taxon>
        <taxon>Mimiviridae</taxon>
        <taxon>Klosneuvirinae</taxon>
    </lineage>
</organism>
<dbReference type="Gene3D" id="3.90.930.1">
    <property type="match status" value="1"/>
</dbReference>
<sequence>MRIVEILRNWPNGNRREHYFVKNGRRVGVSRAWYENSLLRERVGYDEDPAKCEEYYMNGNKSVEYYFRGWDYVGEYKRWYETGEFAVRYEFGGDGVLNGVYEKYYRSGEIYERFRYERGKIHGGYWRWDRDGVLMDEVVFEYGEVKHVNVFLDDMNRNIALGQGEIVVWKRCRYNPYCFVSSRKVYVRLLIGADVRRGMCMGEYGYEGRVSEGKVLEITDDQGNSYPEAVWRDRNGENIITFKLGETVGSAEGITVYRDKVLCD</sequence>
<proteinExistence type="predicted"/>
<evidence type="ECO:0008006" key="2">
    <source>
        <dbReference type="Google" id="ProtNLM"/>
    </source>
</evidence>
<evidence type="ECO:0000313" key="1">
    <source>
        <dbReference type="EMBL" id="AYV83890.1"/>
    </source>
</evidence>
<name>A0A3G5A9F5_9VIRU</name>
<protein>
    <recommendedName>
        <fullName evidence="2">MORN repeat-containing protein</fullName>
    </recommendedName>
</protein>
<dbReference type="SUPFAM" id="SSF82185">
    <property type="entry name" value="Histone H3 K4-specific methyltransferase SET7/9 N-terminal domain"/>
    <property type="match status" value="1"/>
</dbReference>
<dbReference type="EMBL" id="MK072395">
    <property type="protein sequence ID" value="AYV83890.1"/>
    <property type="molecule type" value="Genomic_DNA"/>
</dbReference>